<dbReference type="RefSeq" id="WP_242667367.1">
    <property type="nucleotide sequence ID" value="NZ_CBCSCN010000005.1"/>
</dbReference>
<evidence type="ECO:0000313" key="12">
    <source>
        <dbReference type="Proteomes" id="UP000196573"/>
    </source>
</evidence>
<dbReference type="Gene3D" id="3.90.550.10">
    <property type="entry name" value="Spore Coat Polysaccharide Biosynthesis Protein SpsA, Chain A"/>
    <property type="match status" value="1"/>
</dbReference>
<keyword evidence="12" id="KW-1185">Reference proteome</keyword>
<dbReference type="InterPro" id="IPR050256">
    <property type="entry name" value="Glycosyltransferase_2"/>
</dbReference>
<keyword evidence="7 9" id="KW-0472">Membrane</keyword>
<dbReference type="CDD" id="cd04187">
    <property type="entry name" value="DPM1_like_bac"/>
    <property type="match status" value="1"/>
</dbReference>
<evidence type="ECO:0000256" key="5">
    <source>
        <dbReference type="ARBA" id="ARBA00022692"/>
    </source>
</evidence>
<organism evidence="11 12">
    <name type="scientific">Parendozoicomonas haliclonae</name>
    <dbReference type="NCBI Taxonomy" id="1960125"/>
    <lineage>
        <taxon>Bacteria</taxon>
        <taxon>Pseudomonadati</taxon>
        <taxon>Pseudomonadota</taxon>
        <taxon>Gammaproteobacteria</taxon>
        <taxon>Oceanospirillales</taxon>
        <taxon>Endozoicomonadaceae</taxon>
        <taxon>Parendozoicomonas</taxon>
    </lineage>
</organism>
<keyword evidence="3" id="KW-0328">Glycosyltransferase</keyword>
<dbReference type="PANTHER" id="PTHR48090">
    <property type="entry name" value="UNDECAPRENYL-PHOSPHATE 4-DEOXY-4-FORMAMIDO-L-ARABINOSE TRANSFERASE-RELATED"/>
    <property type="match status" value="1"/>
</dbReference>
<accession>A0A1X7APS8</accession>
<dbReference type="EMBL" id="FWPT01000010">
    <property type="protein sequence ID" value="SMA50122.1"/>
    <property type="molecule type" value="Genomic_DNA"/>
</dbReference>
<dbReference type="InterPro" id="IPR001173">
    <property type="entry name" value="Glyco_trans_2-like"/>
</dbReference>
<keyword evidence="4" id="KW-0808">Transferase</keyword>
<comment type="similarity">
    <text evidence="8">Belongs to the glycosyltransferase 2 family. GtrB subfamily.</text>
</comment>
<dbReference type="SUPFAM" id="SSF53448">
    <property type="entry name" value="Nucleotide-diphospho-sugar transferases"/>
    <property type="match status" value="1"/>
</dbReference>
<feature type="transmembrane region" description="Helical" evidence="9">
    <location>
        <begin position="288"/>
        <end position="313"/>
    </location>
</feature>
<keyword evidence="2" id="KW-1003">Cell membrane</keyword>
<dbReference type="Proteomes" id="UP000196573">
    <property type="component" value="Unassembled WGS sequence"/>
</dbReference>
<evidence type="ECO:0000256" key="8">
    <source>
        <dbReference type="ARBA" id="ARBA00038152"/>
    </source>
</evidence>
<evidence type="ECO:0000256" key="7">
    <source>
        <dbReference type="ARBA" id="ARBA00023136"/>
    </source>
</evidence>
<keyword evidence="6 9" id="KW-1133">Transmembrane helix</keyword>
<evidence type="ECO:0000256" key="9">
    <source>
        <dbReference type="SAM" id="Phobius"/>
    </source>
</evidence>
<feature type="transmembrane region" description="Helical" evidence="9">
    <location>
        <begin position="255"/>
        <end position="276"/>
    </location>
</feature>
<comment type="subcellular location">
    <subcellularLocation>
        <location evidence="1">Cell membrane</location>
        <topology evidence="1">Multi-pass membrane protein</topology>
    </subcellularLocation>
</comment>
<evidence type="ECO:0000313" key="11">
    <source>
        <dbReference type="EMBL" id="SMA50122.1"/>
    </source>
</evidence>
<dbReference type="GO" id="GO:0005886">
    <property type="term" value="C:plasma membrane"/>
    <property type="evidence" value="ECO:0007669"/>
    <property type="project" value="UniProtKB-SubCell"/>
</dbReference>
<evidence type="ECO:0000256" key="3">
    <source>
        <dbReference type="ARBA" id="ARBA00022676"/>
    </source>
</evidence>
<protein>
    <recommendedName>
        <fullName evidence="10">Glycosyltransferase 2-like domain-containing protein</fullName>
    </recommendedName>
</protein>
<name>A0A1X7APS8_9GAMM</name>
<dbReference type="FunFam" id="3.90.550.10:FF:000079">
    <property type="entry name" value="Probable glycosyl transferase"/>
    <property type="match status" value="1"/>
</dbReference>
<dbReference type="GO" id="GO:0016757">
    <property type="term" value="F:glycosyltransferase activity"/>
    <property type="evidence" value="ECO:0007669"/>
    <property type="project" value="UniProtKB-KW"/>
</dbReference>
<reference evidence="11 12" key="1">
    <citation type="submission" date="2017-03" db="EMBL/GenBank/DDBJ databases">
        <authorList>
            <person name="Afonso C.L."/>
            <person name="Miller P.J."/>
            <person name="Scott M.A."/>
            <person name="Spackman E."/>
            <person name="Goraichik I."/>
            <person name="Dimitrov K.M."/>
            <person name="Suarez D.L."/>
            <person name="Swayne D.E."/>
        </authorList>
    </citation>
    <scope>NUCLEOTIDE SEQUENCE [LARGE SCALE GENOMIC DNA]</scope>
    <source>
        <strain evidence="11">SB41UT1</strain>
    </source>
</reference>
<proteinExistence type="inferred from homology"/>
<evidence type="ECO:0000256" key="4">
    <source>
        <dbReference type="ARBA" id="ARBA00022679"/>
    </source>
</evidence>
<dbReference type="PANTHER" id="PTHR48090:SF1">
    <property type="entry name" value="PROPHAGE BACTOPRENOL GLUCOSYL TRANSFERASE HOMOLOG"/>
    <property type="match status" value="1"/>
</dbReference>
<feature type="domain" description="Glycosyltransferase 2-like" evidence="10">
    <location>
        <begin position="31"/>
        <end position="193"/>
    </location>
</feature>
<keyword evidence="5 9" id="KW-0812">Transmembrane</keyword>
<sequence length="356" mass="40355">MPKERTVRVTKPFSYAVWNDQSNLPLNFTLSIIVPTFNEAEVVETFHQRLTLVLDKIPVSSEIIYVNDGSTDNTWQKLKALPQSRSEQVLIALSRNFGKEAAMSAGLEASRGAAVILIDCDLQDPPELIPGMLAEWQNGYDIINMRRRKRYGESWLKKLSALLYYRLLNRLSDIHIPENVGDFRLLSRRVVDHINALPEKTRYMKGLFAWPGFRQHELFFDRDPRLAGKTKWHYLKLFGLAFEGITSFSVHPLKLATWIGVAISLLSLIYAIVIVFKTLLYGDPVAGYTSLMAVMLFLGGIQLMAMGLLGEYVGRIFIESKQRPNYLTSQKIIRSGLHNKPSATNANVPKDPANRS</sequence>
<dbReference type="AlphaFoldDB" id="A0A1X7APS8"/>
<evidence type="ECO:0000259" key="10">
    <source>
        <dbReference type="Pfam" id="PF00535"/>
    </source>
</evidence>
<evidence type="ECO:0000256" key="6">
    <source>
        <dbReference type="ARBA" id="ARBA00022989"/>
    </source>
</evidence>
<dbReference type="Pfam" id="PF00535">
    <property type="entry name" value="Glycos_transf_2"/>
    <property type="match status" value="1"/>
</dbReference>
<evidence type="ECO:0000256" key="1">
    <source>
        <dbReference type="ARBA" id="ARBA00004651"/>
    </source>
</evidence>
<gene>
    <name evidence="11" type="ORF">EHSB41UT_03913</name>
</gene>
<evidence type="ECO:0000256" key="2">
    <source>
        <dbReference type="ARBA" id="ARBA00022475"/>
    </source>
</evidence>
<dbReference type="InterPro" id="IPR029044">
    <property type="entry name" value="Nucleotide-diphossugar_trans"/>
</dbReference>